<evidence type="ECO:0000259" key="8">
    <source>
        <dbReference type="Pfam" id="PF18052"/>
    </source>
</evidence>
<dbReference type="InterPro" id="IPR036388">
    <property type="entry name" value="WH-like_DNA-bd_sf"/>
</dbReference>
<dbReference type="SUPFAM" id="SSF52047">
    <property type="entry name" value="RNI-like"/>
    <property type="match status" value="1"/>
</dbReference>
<dbReference type="FunFam" id="3.40.50.300:FF:001091">
    <property type="entry name" value="Probable disease resistance protein At1g61300"/>
    <property type="match status" value="1"/>
</dbReference>
<name>A0AAV2F8E8_9ROSI</name>
<dbReference type="Gene3D" id="1.20.5.4130">
    <property type="match status" value="1"/>
</dbReference>
<evidence type="ECO:0000259" key="7">
    <source>
        <dbReference type="Pfam" id="PF00931"/>
    </source>
</evidence>
<gene>
    <name evidence="11" type="ORF">LTRI10_LOCUS35010</name>
</gene>
<feature type="domain" description="R13L1/DRL21-like LRR repeat region" evidence="10">
    <location>
        <begin position="679"/>
        <end position="802"/>
    </location>
</feature>
<dbReference type="Proteomes" id="UP001497516">
    <property type="component" value="Chromosome 6"/>
</dbReference>
<dbReference type="PANTHER" id="PTHR36766:SF40">
    <property type="entry name" value="DISEASE RESISTANCE PROTEIN RGA3"/>
    <property type="match status" value="1"/>
</dbReference>
<evidence type="ECO:0008006" key="13">
    <source>
        <dbReference type="Google" id="ProtNLM"/>
    </source>
</evidence>
<sequence length="1140" mass="129313">MEALGGSVLAALFQVLFDRMASSEVVDSVQGRRLTIALLKKLNSLMNSVNAVLDDAEEKQVSKPAVKMWLDELKDAVFEADDLFDEISYRALRARLESPSQNSIRQATYLFSSLNPLKRGMKWKLEDVLRRIEYLVKQKDALGLRHGIGENPSLQRLPSTSLVDESGVYGRDGDKRAIMGMLLSDYGSHNAVGVIPIVGMGGVGKTTLAQIVYNDNVVRERFDLMAWVCVSKEADVSEVTKDILEEVTGRKCFSTTLNQLQVMLKEKLNGKKFLLVLDDVWNDKYAHWDILLRPLKSGKEGSKVVVTTRHETVASVMGTVVAYHLRELSDDDCWCLFLKHVFEEGKSGRHIELELIGREMVRKCRGLPLAAKTLAGLLRAKTDVAEWERVLKSDMWDLSNEDILPALRLSYHYLPSHLKQCFAYCALFPKDYVFEKEELVLLWMAEDFLVLGKECKTMEEVGGEYFHDLVARSFFQRSSVYPSCFIMHDLVNDLAKFVAGEFWFRLEGDDSREIGKRTRHLSYTSVEHDVSKKLESFQGAQLLRTFLLVEWSQLDEDVMRGLLQKFRRLRVLSLCYYRGLSELPKSLSKLKHLRYMNLSGSSIRRLPATICKLYNLQTLILFECKELVVLPTNMGRLINLLHLDIRGTNLKNMPPQIGQLRKLLRLSDFVVGIQGDCSIKELGELQHLQEQLRICSLQNVTIPRDALQANLKGKKNIKKLKLEWDNGDGDFMSHMEVLEQLQPHRNIESLSIDGYGGSRFPAWVGDFYYSNMVSLKLTGCWQCSSLPPLGQLVSLEDLWITGFDQLVVVGPDVYGNCLTKKPPFASLKSLTFELMPKWQEWSAYNTGRYDECGAAFPLLQELHIRECPALTGALPGHLPSLTTLKIEGCPQLVASLPRSPDILRLHLKDSNRLMRFVKPCSFGLYHLIIEGFNCIDSLLQDMEQMCGLTSSLQEIEIKNCCEVKIFPVEMFPELKTLRFSSCPRLQRLFPPEANDDYLKNLSSLEIMDCPGLGSFLNRRLPAPNLSRFMLLGCSNLASFPGEKLLPSTLTSLKIGDFQNLTSLDFTGLRHLTGLRELEICNCPKLRSLPDEGLPSSLSSLSVFLCPLLEHRCQPYTGEDWPKICHIPHIEISFFQISCQS</sequence>
<feature type="signal peptide" evidence="6">
    <location>
        <begin position="1"/>
        <end position="23"/>
    </location>
</feature>
<accession>A0AAV2F8E8</accession>
<dbReference type="GO" id="GO:0043531">
    <property type="term" value="F:ADP binding"/>
    <property type="evidence" value="ECO:0007669"/>
    <property type="project" value="InterPro"/>
</dbReference>
<dbReference type="SUPFAM" id="SSF52540">
    <property type="entry name" value="P-loop containing nucleoside triphosphate hydrolases"/>
    <property type="match status" value="1"/>
</dbReference>
<keyword evidence="5" id="KW-0067">ATP-binding</keyword>
<dbReference type="InterPro" id="IPR002182">
    <property type="entry name" value="NB-ARC"/>
</dbReference>
<dbReference type="Pfam" id="PF25019">
    <property type="entry name" value="LRR_R13L1-DRL21"/>
    <property type="match status" value="1"/>
</dbReference>
<dbReference type="InterPro" id="IPR058922">
    <property type="entry name" value="WHD_DRP"/>
</dbReference>
<keyword evidence="2" id="KW-0677">Repeat</keyword>
<evidence type="ECO:0000256" key="6">
    <source>
        <dbReference type="SAM" id="SignalP"/>
    </source>
</evidence>
<dbReference type="GO" id="GO:0051707">
    <property type="term" value="P:response to other organism"/>
    <property type="evidence" value="ECO:0007669"/>
    <property type="project" value="UniProtKB-ARBA"/>
</dbReference>
<dbReference type="Pfam" id="PF23559">
    <property type="entry name" value="WHD_DRP"/>
    <property type="match status" value="1"/>
</dbReference>
<feature type="domain" description="Disease resistance protein winged helix" evidence="9">
    <location>
        <begin position="427"/>
        <end position="495"/>
    </location>
</feature>
<dbReference type="InterPro" id="IPR041118">
    <property type="entry name" value="Rx_N"/>
</dbReference>
<evidence type="ECO:0000313" key="12">
    <source>
        <dbReference type="Proteomes" id="UP001497516"/>
    </source>
</evidence>
<dbReference type="InterPro" id="IPR042197">
    <property type="entry name" value="Apaf_helical"/>
</dbReference>
<keyword evidence="4" id="KW-0611">Plant defense</keyword>
<dbReference type="FunFam" id="1.10.10.10:FF:000322">
    <property type="entry name" value="Probable disease resistance protein At1g63360"/>
    <property type="match status" value="1"/>
</dbReference>
<dbReference type="PANTHER" id="PTHR36766">
    <property type="entry name" value="PLANT BROAD-SPECTRUM MILDEW RESISTANCE PROTEIN RPW8"/>
    <property type="match status" value="1"/>
</dbReference>
<organism evidence="11 12">
    <name type="scientific">Linum trigynum</name>
    <dbReference type="NCBI Taxonomy" id="586398"/>
    <lineage>
        <taxon>Eukaryota</taxon>
        <taxon>Viridiplantae</taxon>
        <taxon>Streptophyta</taxon>
        <taxon>Embryophyta</taxon>
        <taxon>Tracheophyta</taxon>
        <taxon>Spermatophyta</taxon>
        <taxon>Magnoliopsida</taxon>
        <taxon>eudicotyledons</taxon>
        <taxon>Gunneridae</taxon>
        <taxon>Pentapetalae</taxon>
        <taxon>rosids</taxon>
        <taxon>fabids</taxon>
        <taxon>Malpighiales</taxon>
        <taxon>Linaceae</taxon>
        <taxon>Linum</taxon>
    </lineage>
</organism>
<evidence type="ECO:0000256" key="1">
    <source>
        <dbReference type="ARBA" id="ARBA00022614"/>
    </source>
</evidence>
<feature type="domain" description="NB-ARC" evidence="7">
    <location>
        <begin position="176"/>
        <end position="344"/>
    </location>
</feature>
<dbReference type="GO" id="GO:0006952">
    <property type="term" value="P:defense response"/>
    <property type="evidence" value="ECO:0007669"/>
    <property type="project" value="UniProtKB-KW"/>
</dbReference>
<dbReference type="PRINTS" id="PR00364">
    <property type="entry name" value="DISEASERSIST"/>
</dbReference>
<evidence type="ECO:0000259" key="9">
    <source>
        <dbReference type="Pfam" id="PF23559"/>
    </source>
</evidence>
<dbReference type="SUPFAM" id="SSF52058">
    <property type="entry name" value="L domain-like"/>
    <property type="match status" value="1"/>
</dbReference>
<evidence type="ECO:0000259" key="10">
    <source>
        <dbReference type="Pfam" id="PF25019"/>
    </source>
</evidence>
<keyword evidence="6" id="KW-0732">Signal</keyword>
<protein>
    <recommendedName>
        <fullName evidence="13">Disease resistance RPP13-like protein 1</fullName>
    </recommendedName>
</protein>
<dbReference type="InterPro" id="IPR027417">
    <property type="entry name" value="P-loop_NTPase"/>
</dbReference>
<reference evidence="11 12" key="1">
    <citation type="submission" date="2024-04" db="EMBL/GenBank/DDBJ databases">
        <authorList>
            <person name="Fracassetti M."/>
        </authorList>
    </citation>
    <scope>NUCLEOTIDE SEQUENCE [LARGE SCALE GENOMIC DNA]</scope>
</reference>
<dbReference type="Gene3D" id="3.80.10.10">
    <property type="entry name" value="Ribonuclease Inhibitor"/>
    <property type="match status" value="2"/>
</dbReference>
<dbReference type="Gene3D" id="1.10.8.430">
    <property type="entry name" value="Helical domain of apoptotic protease-activating factors"/>
    <property type="match status" value="1"/>
</dbReference>
<dbReference type="Gene3D" id="1.10.10.10">
    <property type="entry name" value="Winged helix-like DNA-binding domain superfamily/Winged helix DNA-binding domain"/>
    <property type="match status" value="1"/>
</dbReference>
<evidence type="ECO:0000256" key="2">
    <source>
        <dbReference type="ARBA" id="ARBA00022737"/>
    </source>
</evidence>
<evidence type="ECO:0000256" key="5">
    <source>
        <dbReference type="ARBA" id="ARBA00022840"/>
    </source>
</evidence>
<evidence type="ECO:0000256" key="4">
    <source>
        <dbReference type="ARBA" id="ARBA00022821"/>
    </source>
</evidence>
<evidence type="ECO:0000313" key="11">
    <source>
        <dbReference type="EMBL" id="CAL1394511.1"/>
    </source>
</evidence>
<dbReference type="Pfam" id="PF00931">
    <property type="entry name" value="NB-ARC"/>
    <property type="match status" value="1"/>
</dbReference>
<feature type="domain" description="Disease resistance N-terminal" evidence="8">
    <location>
        <begin position="10"/>
        <end position="100"/>
    </location>
</feature>
<feature type="chain" id="PRO_5043640323" description="Disease resistance RPP13-like protein 1" evidence="6">
    <location>
        <begin position="24"/>
        <end position="1140"/>
    </location>
</feature>
<evidence type="ECO:0000256" key="3">
    <source>
        <dbReference type="ARBA" id="ARBA00022741"/>
    </source>
</evidence>
<dbReference type="AlphaFoldDB" id="A0AAV2F8E8"/>
<keyword evidence="1" id="KW-0433">Leucine-rich repeat</keyword>
<dbReference type="EMBL" id="OZ034819">
    <property type="protein sequence ID" value="CAL1394511.1"/>
    <property type="molecule type" value="Genomic_DNA"/>
</dbReference>
<dbReference type="InterPro" id="IPR056789">
    <property type="entry name" value="LRR_R13L1-DRL21"/>
</dbReference>
<proteinExistence type="predicted"/>
<dbReference type="Gene3D" id="3.40.50.300">
    <property type="entry name" value="P-loop containing nucleotide triphosphate hydrolases"/>
    <property type="match status" value="1"/>
</dbReference>
<dbReference type="Pfam" id="PF18052">
    <property type="entry name" value="Rx_N"/>
    <property type="match status" value="1"/>
</dbReference>
<keyword evidence="12" id="KW-1185">Reference proteome</keyword>
<keyword evidence="3" id="KW-0547">Nucleotide-binding</keyword>
<dbReference type="GO" id="GO:0005524">
    <property type="term" value="F:ATP binding"/>
    <property type="evidence" value="ECO:0007669"/>
    <property type="project" value="UniProtKB-KW"/>
</dbReference>
<dbReference type="InterPro" id="IPR032675">
    <property type="entry name" value="LRR_dom_sf"/>
</dbReference>